<protein>
    <recommendedName>
        <fullName evidence="4">Transglycosylase SLT domain-containing protein</fullName>
    </recommendedName>
</protein>
<dbReference type="PROSITE" id="PS00922">
    <property type="entry name" value="TRANSGLYCOSYLASE"/>
    <property type="match status" value="1"/>
</dbReference>
<dbReference type="PANTHER" id="PTHR37423:SF2">
    <property type="entry name" value="MEMBRANE-BOUND LYTIC MUREIN TRANSGLYCOSYLASE C"/>
    <property type="match status" value="1"/>
</dbReference>
<dbReference type="InterPro" id="IPR008939">
    <property type="entry name" value="Lytic_TGlycosylase_superhlx_U"/>
</dbReference>
<dbReference type="InterPro" id="IPR008258">
    <property type="entry name" value="Transglycosylase_SLT_dom_1"/>
</dbReference>
<dbReference type="EMBL" id="AP025592">
    <property type="protein sequence ID" value="BDG07754.1"/>
    <property type="molecule type" value="Genomic_DNA"/>
</dbReference>
<organism evidence="5 6">
    <name type="scientific">Anaeromyxobacter paludicola</name>
    <dbReference type="NCBI Taxonomy" id="2918171"/>
    <lineage>
        <taxon>Bacteria</taxon>
        <taxon>Pseudomonadati</taxon>
        <taxon>Myxococcota</taxon>
        <taxon>Myxococcia</taxon>
        <taxon>Myxococcales</taxon>
        <taxon>Cystobacterineae</taxon>
        <taxon>Anaeromyxobacteraceae</taxon>
        <taxon>Anaeromyxobacter</taxon>
    </lineage>
</organism>
<dbReference type="Gene3D" id="1.25.40.10">
    <property type="entry name" value="Tetratricopeptide repeat domain"/>
    <property type="match status" value="2"/>
</dbReference>
<keyword evidence="2 3" id="KW-0732">Signal</keyword>
<evidence type="ECO:0000256" key="1">
    <source>
        <dbReference type="ARBA" id="ARBA00007734"/>
    </source>
</evidence>
<sequence>MTGNHLPARAFLPAALVVALCVPGASARADEPLSRFLTGLGEASQALADGRSADAVRAALAARAALPRGAAGARADLALGLALLEAGQPDEAALPLGAAAAVLPGPLGASARAAQGRALLAGGRPGEAAAALRDAAARGEGTISAEAAWDEADARLAAGEAAVAAAQYQRLVRDQPASPRAPMARVGLASAHRLLGESARAIAEYRNAWRDEPGSPASRAATHALRLWREAGGAVPPPAPEERLARAERLLQLARPRQALRSLDRLEAEPLPDALRPRAELLRALALAQRGRRTEAEERARALAGAPATPAGVRRGAEVVLARAAARSGRTEEAVARYARLAAAAPVEIPGLSPAFARDLPDEAAWLTAWLRFEGGEWRAAAAGFREYARLHPAGRHADDARWFLAFALWRGGSPERARAALEPLSGGPLAAGALYWRARLSPPGSSQARRLFRAAWAEAPSGWYGLLSAARLRALGEAAPSSPPPPAALPVPEQASDREAGAALARAALLLSAGERESGLAELRGLASSRRGRAAAPLVAELAAWAGDPELPHRLSRDALLPTRRAQRWGHPEAWPSFLPRLAEGARVDPHLLLAVMRRESAFKAGARSGAGAEGLLQLIPPTADRLVAVNGVPSPLARRLGDPEVSVGLGASYLGLLQSRFADPAVVLAAYNAGPGAAAGWAAARAGMPLDEWVEAIPYRETRHYVKTVLADAALYRALWGGAPVPLDPARPVPAPVEGVGF</sequence>
<dbReference type="InterPro" id="IPR011990">
    <property type="entry name" value="TPR-like_helical_dom_sf"/>
</dbReference>
<dbReference type="Gene3D" id="1.10.530.10">
    <property type="match status" value="1"/>
</dbReference>
<dbReference type="SUPFAM" id="SSF53955">
    <property type="entry name" value="Lysozyme-like"/>
    <property type="match status" value="1"/>
</dbReference>
<dbReference type="InterPro" id="IPR000189">
    <property type="entry name" value="Transglyc_AS"/>
</dbReference>
<dbReference type="RefSeq" id="WP_248344669.1">
    <property type="nucleotide sequence ID" value="NZ_AP025592.1"/>
</dbReference>
<evidence type="ECO:0000256" key="2">
    <source>
        <dbReference type="ARBA" id="ARBA00022729"/>
    </source>
</evidence>
<dbReference type="PANTHER" id="PTHR37423">
    <property type="entry name" value="SOLUBLE LYTIC MUREIN TRANSGLYCOSYLASE-RELATED"/>
    <property type="match status" value="1"/>
</dbReference>
<feature type="chain" id="PRO_5045194595" description="Transglycosylase SLT domain-containing protein" evidence="3">
    <location>
        <begin position="30"/>
        <end position="744"/>
    </location>
</feature>
<name>A0ABM7X7D7_9BACT</name>
<dbReference type="SUPFAM" id="SSF48452">
    <property type="entry name" value="TPR-like"/>
    <property type="match status" value="1"/>
</dbReference>
<evidence type="ECO:0000259" key="4">
    <source>
        <dbReference type="Pfam" id="PF01464"/>
    </source>
</evidence>
<proteinExistence type="inferred from homology"/>
<reference evidence="6" key="1">
    <citation type="journal article" date="2022" name="Int. J. Syst. Evol. Microbiol.">
        <title>Anaeromyxobacter oryzae sp. nov., Anaeromyxobacter diazotrophicus sp. nov. and Anaeromyxobacter paludicola sp. nov., isolated from paddy soils.</title>
        <authorList>
            <person name="Itoh H."/>
            <person name="Xu Z."/>
            <person name="Mise K."/>
            <person name="Masuda Y."/>
            <person name="Ushijima N."/>
            <person name="Hayakawa C."/>
            <person name="Shiratori Y."/>
            <person name="Senoo K."/>
        </authorList>
    </citation>
    <scope>NUCLEOTIDE SEQUENCE [LARGE SCALE GENOMIC DNA]</scope>
    <source>
        <strain evidence="6">Red630</strain>
    </source>
</reference>
<comment type="similarity">
    <text evidence="1">Belongs to the transglycosylase Slt family.</text>
</comment>
<gene>
    <name evidence="5" type="ORF">AMPC_08670</name>
</gene>
<dbReference type="InterPro" id="IPR023346">
    <property type="entry name" value="Lysozyme-like_dom_sf"/>
</dbReference>
<dbReference type="SUPFAM" id="SSF48435">
    <property type="entry name" value="Bacterial muramidases"/>
    <property type="match status" value="1"/>
</dbReference>
<dbReference type="Pfam" id="PF01464">
    <property type="entry name" value="SLT"/>
    <property type="match status" value="1"/>
</dbReference>
<feature type="signal peptide" evidence="3">
    <location>
        <begin position="1"/>
        <end position="29"/>
    </location>
</feature>
<dbReference type="Proteomes" id="UP001162734">
    <property type="component" value="Chromosome"/>
</dbReference>
<dbReference type="Pfam" id="PF13432">
    <property type="entry name" value="TPR_16"/>
    <property type="match status" value="2"/>
</dbReference>
<feature type="domain" description="Transglycosylase SLT" evidence="4">
    <location>
        <begin position="586"/>
        <end position="686"/>
    </location>
</feature>
<keyword evidence="6" id="KW-1185">Reference proteome</keyword>
<evidence type="ECO:0000313" key="6">
    <source>
        <dbReference type="Proteomes" id="UP001162734"/>
    </source>
</evidence>
<evidence type="ECO:0000256" key="3">
    <source>
        <dbReference type="SAM" id="SignalP"/>
    </source>
</evidence>
<evidence type="ECO:0000313" key="5">
    <source>
        <dbReference type="EMBL" id="BDG07754.1"/>
    </source>
</evidence>
<accession>A0ABM7X7D7</accession>